<feature type="domain" description="Dynamin-type G" evidence="3">
    <location>
        <begin position="1"/>
        <end position="198"/>
    </location>
</feature>
<proteinExistence type="predicted"/>
<dbReference type="Gene3D" id="3.40.50.300">
    <property type="entry name" value="P-loop containing nucleotide triphosphate hydrolases"/>
    <property type="match status" value="1"/>
</dbReference>
<dbReference type="Gene3D" id="1.20.120.1240">
    <property type="entry name" value="Dynamin, middle domain"/>
    <property type="match status" value="1"/>
</dbReference>
<evidence type="ECO:0000313" key="5">
    <source>
        <dbReference type="Proteomes" id="UP001281003"/>
    </source>
</evidence>
<dbReference type="GO" id="GO:0016020">
    <property type="term" value="C:membrane"/>
    <property type="evidence" value="ECO:0007669"/>
    <property type="project" value="TreeGrafter"/>
</dbReference>
<dbReference type="InterPro" id="IPR003130">
    <property type="entry name" value="GED"/>
</dbReference>
<keyword evidence="4" id="KW-0378">Hydrolase</keyword>
<dbReference type="PRINTS" id="PR00195">
    <property type="entry name" value="DYNAMIN"/>
</dbReference>
<dbReference type="GO" id="GO:0005739">
    <property type="term" value="C:mitochondrion"/>
    <property type="evidence" value="ECO:0007669"/>
    <property type="project" value="TreeGrafter"/>
</dbReference>
<organism evidence="4 5">
    <name type="scientific">Sordaria brevicollis</name>
    <dbReference type="NCBI Taxonomy" id="83679"/>
    <lineage>
        <taxon>Eukaryota</taxon>
        <taxon>Fungi</taxon>
        <taxon>Dikarya</taxon>
        <taxon>Ascomycota</taxon>
        <taxon>Pezizomycotina</taxon>
        <taxon>Sordariomycetes</taxon>
        <taxon>Sordariomycetidae</taxon>
        <taxon>Sordariales</taxon>
        <taxon>Sordariaceae</taxon>
        <taxon>Sordaria</taxon>
    </lineage>
</organism>
<feature type="region of interest" description="Disordered" evidence="1">
    <location>
        <begin position="456"/>
        <end position="480"/>
    </location>
</feature>
<sequence length="597" mass="67493">MGIKPVSEANDPKASVFTKHILKLEISGPDKPHITVIDVPGLFHVTGHGSYATEARKSMVDRMVRQQIENERTIILAVMSCLSDPATERILEYAKVADPSGTRTIGVLTKPDLVKEQAMFQSILKHVKQSPLKLGYYVVRSRGGDEDDLELNSLKDKEQELFAKPEWNGISKLGRSGIDPLKSSLQSILTTLAKQELPKQKLEVAKLWEDRRKQREAMGAPRSGPTSQREYLVKLASRFQLMTHNALEGQYVHPDFAQHTNLRLVSLVINMNEVFAELMRRSGHKYRFHGFELCWLGGSDLMNKVLRTTPESLSNIIPVKFFQNEMPRDGLENIIEEHYSGFKGPELGTFGGSVLTILFREQAQKWREYAEMHIKTVVVVIDHFLRSLLSQCCSDKEVAHQLWENAMHDRLLDAYKRALAHAKFLVDSELLGRPYTYNHYFNENLQRARNRRIAAAQAQAAHAHGQPNTNTTNGAAESATVDPNMPPSVNINTSVPFQEPNKTHADQVKENIFDVLKSYYKIARKRFVDAICQQVVSRLLLDGEESPLKILCPELIAKLTDNQLDQIAGEDSASKSKRQRLDEEVEGFEAAMGIFRT</sequence>
<evidence type="ECO:0000259" key="3">
    <source>
        <dbReference type="PROSITE" id="PS51718"/>
    </source>
</evidence>
<dbReference type="PROSITE" id="PS51718">
    <property type="entry name" value="G_DYNAMIN_2"/>
    <property type="match status" value="1"/>
</dbReference>
<dbReference type="PANTHER" id="PTHR11566:SF215">
    <property type="entry name" value="DYNAMIN GTPASE"/>
    <property type="match status" value="1"/>
</dbReference>
<dbReference type="Pfam" id="PF00350">
    <property type="entry name" value="Dynamin_N"/>
    <property type="match status" value="1"/>
</dbReference>
<evidence type="ECO:0000256" key="1">
    <source>
        <dbReference type="SAM" id="MobiDB-lite"/>
    </source>
</evidence>
<reference evidence="4" key="1">
    <citation type="journal article" date="2023" name="Mol. Phylogenet. Evol.">
        <title>Genome-scale phylogeny and comparative genomics of the fungal order Sordariales.</title>
        <authorList>
            <person name="Hensen N."/>
            <person name="Bonometti L."/>
            <person name="Westerberg I."/>
            <person name="Brannstrom I.O."/>
            <person name="Guillou S."/>
            <person name="Cros-Aarteil S."/>
            <person name="Calhoun S."/>
            <person name="Haridas S."/>
            <person name="Kuo A."/>
            <person name="Mondo S."/>
            <person name="Pangilinan J."/>
            <person name="Riley R."/>
            <person name="LaButti K."/>
            <person name="Andreopoulos B."/>
            <person name="Lipzen A."/>
            <person name="Chen C."/>
            <person name="Yan M."/>
            <person name="Daum C."/>
            <person name="Ng V."/>
            <person name="Clum A."/>
            <person name="Steindorff A."/>
            <person name="Ohm R.A."/>
            <person name="Martin F."/>
            <person name="Silar P."/>
            <person name="Natvig D.O."/>
            <person name="Lalanne C."/>
            <person name="Gautier V."/>
            <person name="Ament-Velasquez S.L."/>
            <person name="Kruys A."/>
            <person name="Hutchinson M.I."/>
            <person name="Powell A.J."/>
            <person name="Barry K."/>
            <person name="Miller A.N."/>
            <person name="Grigoriev I.V."/>
            <person name="Debuchy R."/>
            <person name="Gladieux P."/>
            <person name="Hiltunen Thoren M."/>
            <person name="Johannesson H."/>
        </authorList>
    </citation>
    <scope>NUCLEOTIDE SEQUENCE</scope>
    <source>
        <strain evidence="4">FGSC 1904</strain>
    </source>
</reference>
<accession>A0AAE0PF09</accession>
<dbReference type="GO" id="GO:0006897">
    <property type="term" value="P:endocytosis"/>
    <property type="evidence" value="ECO:0007669"/>
    <property type="project" value="TreeGrafter"/>
</dbReference>
<dbReference type="InterPro" id="IPR020850">
    <property type="entry name" value="GED_dom"/>
</dbReference>
<dbReference type="InterPro" id="IPR027417">
    <property type="entry name" value="P-loop_NTPase"/>
</dbReference>
<dbReference type="Pfam" id="PF02212">
    <property type="entry name" value="GED"/>
    <property type="match status" value="1"/>
</dbReference>
<dbReference type="InterPro" id="IPR030381">
    <property type="entry name" value="G_DYNAMIN_dom"/>
</dbReference>
<dbReference type="GO" id="GO:0016559">
    <property type="term" value="P:peroxisome fission"/>
    <property type="evidence" value="ECO:0007669"/>
    <property type="project" value="TreeGrafter"/>
</dbReference>
<evidence type="ECO:0000313" key="4">
    <source>
        <dbReference type="EMBL" id="KAK3398295.1"/>
    </source>
</evidence>
<dbReference type="InterPro" id="IPR022812">
    <property type="entry name" value="Dynamin"/>
</dbReference>
<dbReference type="GO" id="GO:0000266">
    <property type="term" value="P:mitochondrial fission"/>
    <property type="evidence" value="ECO:0007669"/>
    <property type="project" value="TreeGrafter"/>
</dbReference>
<dbReference type="Proteomes" id="UP001281003">
    <property type="component" value="Unassembled WGS sequence"/>
</dbReference>
<comment type="caution">
    <text evidence="4">The sequence shown here is derived from an EMBL/GenBank/DDBJ whole genome shotgun (WGS) entry which is preliminary data.</text>
</comment>
<dbReference type="GO" id="GO:0008017">
    <property type="term" value="F:microtubule binding"/>
    <property type="evidence" value="ECO:0007669"/>
    <property type="project" value="TreeGrafter"/>
</dbReference>
<dbReference type="InterPro" id="IPR000375">
    <property type="entry name" value="Dynamin_stalk"/>
</dbReference>
<dbReference type="GO" id="GO:0005525">
    <property type="term" value="F:GTP binding"/>
    <property type="evidence" value="ECO:0007669"/>
    <property type="project" value="InterPro"/>
</dbReference>
<protein>
    <submittedName>
        <fullName evidence="4">P-loop containing nucleoside triphosphate hydrolase protein</fullName>
    </submittedName>
</protein>
<dbReference type="EMBL" id="JAUTDP010000006">
    <property type="protein sequence ID" value="KAK3398295.1"/>
    <property type="molecule type" value="Genomic_DNA"/>
</dbReference>
<dbReference type="GO" id="GO:0003924">
    <property type="term" value="F:GTPase activity"/>
    <property type="evidence" value="ECO:0007669"/>
    <property type="project" value="InterPro"/>
</dbReference>
<dbReference type="PANTHER" id="PTHR11566">
    <property type="entry name" value="DYNAMIN"/>
    <property type="match status" value="1"/>
</dbReference>
<keyword evidence="5" id="KW-1185">Reference proteome</keyword>
<reference evidence="4" key="2">
    <citation type="submission" date="2023-07" db="EMBL/GenBank/DDBJ databases">
        <authorList>
            <consortium name="Lawrence Berkeley National Laboratory"/>
            <person name="Haridas S."/>
            <person name="Hensen N."/>
            <person name="Bonometti L."/>
            <person name="Westerberg I."/>
            <person name="Brannstrom I.O."/>
            <person name="Guillou S."/>
            <person name="Cros-Aarteil S."/>
            <person name="Calhoun S."/>
            <person name="Kuo A."/>
            <person name="Mondo S."/>
            <person name="Pangilinan J."/>
            <person name="Riley R."/>
            <person name="LaButti K."/>
            <person name="Andreopoulos B."/>
            <person name="Lipzen A."/>
            <person name="Chen C."/>
            <person name="Yanf M."/>
            <person name="Daum C."/>
            <person name="Ng V."/>
            <person name="Clum A."/>
            <person name="Steindorff A."/>
            <person name="Ohm R."/>
            <person name="Martin F."/>
            <person name="Silar P."/>
            <person name="Natvig D."/>
            <person name="Lalanne C."/>
            <person name="Gautier V."/>
            <person name="Ament-velasquez S.L."/>
            <person name="Kruys A."/>
            <person name="Hutchinson M.I."/>
            <person name="Powell A.J."/>
            <person name="Barry K."/>
            <person name="Miller A.N."/>
            <person name="Grigoriev I.V."/>
            <person name="Debuchy R."/>
            <person name="Gladieux P."/>
            <person name="Thoren M.H."/>
            <person name="Johannesson H."/>
        </authorList>
    </citation>
    <scope>NUCLEOTIDE SEQUENCE</scope>
    <source>
        <strain evidence="4">FGSC 1904</strain>
    </source>
</reference>
<dbReference type="GO" id="GO:0048312">
    <property type="term" value="P:intracellular distribution of mitochondria"/>
    <property type="evidence" value="ECO:0007669"/>
    <property type="project" value="TreeGrafter"/>
</dbReference>
<dbReference type="InterPro" id="IPR045063">
    <property type="entry name" value="Dynamin_N"/>
</dbReference>
<dbReference type="AlphaFoldDB" id="A0AAE0PF09"/>
<dbReference type="GO" id="GO:0005874">
    <property type="term" value="C:microtubule"/>
    <property type="evidence" value="ECO:0007669"/>
    <property type="project" value="TreeGrafter"/>
</dbReference>
<evidence type="ECO:0000259" key="2">
    <source>
        <dbReference type="PROSITE" id="PS51388"/>
    </source>
</evidence>
<dbReference type="Pfam" id="PF01031">
    <property type="entry name" value="Dynamin_M"/>
    <property type="match status" value="1"/>
</dbReference>
<dbReference type="SUPFAM" id="SSF52540">
    <property type="entry name" value="P-loop containing nucleoside triphosphate hydrolases"/>
    <property type="match status" value="1"/>
</dbReference>
<name>A0AAE0PF09_SORBR</name>
<gene>
    <name evidence="4" type="ORF">B0T20DRAFT_410717</name>
</gene>
<feature type="compositionally biased region" description="Low complexity" evidence="1">
    <location>
        <begin position="456"/>
        <end position="466"/>
    </location>
</feature>
<dbReference type="PROSITE" id="PS51388">
    <property type="entry name" value="GED"/>
    <property type="match status" value="1"/>
</dbReference>
<feature type="domain" description="GED" evidence="2">
    <location>
        <begin position="509"/>
        <end position="597"/>
    </location>
</feature>